<dbReference type="GO" id="GO:0050821">
    <property type="term" value="P:protein stabilization"/>
    <property type="evidence" value="ECO:0007669"/>
    <property type="project" value="TreeGrafter"/>
</dbReference>
<sequence>MMHALRKQPSLWVSARVRNGALTAHPGFPRDQHSNSVLTGRTSNTDSLILPVRLSSVLSASAARESAEWPTATRGTVPTRRAQLRQLNFFGVPGPMVSSLSHAQFCGILIRRPLSTVPSGTTGAAAVASEDTDGQQRELSGWTPKEPNEGQAVPTKPNEGQSLPKKSNEGPSVRVNLSRIPGTENAKDGLMTLVFTCCKCNRRSAKKFSKVAYTQGVVIVRCPGCSNLHLVADRLKWFGDEESDVETILAAKGEKVLRSLTGKQARRTCSTSRGCVMVGKGLRTVHTTLSRSLKLYIYIYIRVAKIFSGEGCLLRPFFLYRVHNRHRNDITFCVYISACTWRAYEHSRVKLHMSVDEAFVAQC</sequence>
<name>U6MDU2_9EIME</name>
<dbReference type="OrthoDB" id="512667at2759"/>
<evidence type="ECO:0000259" key="6">
    <source>
        <dbReference type="PROSITE" id="PS51501"/>
    </source>
</evidence>
<dbReference type="GO" id="GO:0008270">
    <property type="term" value="F:zinc ion binding"/>
    <property type="evidence" value="ECO:0007669"/>
    <property type="project" value="UniProtKB-KW"/>
</dbReference>
<evidence type="ECO:0000256" key="1">
    <source>
        <dbReference type="ARBA" id="ARBA00022723"/>
    </source>
</evidence>
<evidence type="ECO:0000313" key="7">
    <source>
        <dbReference type="EMBL" id="CDJ62176.1"/>
    </source>
</evidence>
<dbReference type="GO" id="GO:0051087">
    <property type="term" value="F:protein-folding chaperone binding"/>
    <property type="evidence" value="ECO:0007669"/>
    <property type="project" value="TreeGrafter"/>
</dbReference>
<accession>U6MDU2</accession>
<dbReference type="PANTHER" id="PTHR20922">
    <property type="entry name" value="DNL-TYPE ZINC FINGER PROTEIN"/>
    <property type="match status" value="1"/>
</dbReference>
<dbReference type="Proteomes" id="UP000030754">
    <property type="component" value="Unassembled WGS sequence"/>
</dbReference>
<dbReference type="GO" id="GO:0006457">
    <property type="term" value="P:protein folding"/>
    <property type="evidence" value="ECO:0007669"/>
    <property type="project" value="TreeGrafter"/>
</dbReference>
<evidence type="ECO:0000256" key="2">
    <source>
        <dbReference type="ARBA" id="ARBA00022771"/>
    </source>
</evidence>
<dbReference type="PROSITE" id="PS51501">
    <property type="entry name" value="ZF_DNL"/>
    <property type="match status" value="1"/>
</dbReference>
<feature type="domain" description="DNL-type" evidence="6">
    <location>
        <begin position="186"/>
        <end position="281"/>
    </location>
</feature>
<dbReference type="GO" id="GO:0030150">
    <property type="term" value="P:protein import into mitochondrial matrix"/>
    <property type="evidence" value="ECO:0007669"/>
    <property type="project" value="TreeGrafter"/>
</dbReference>
<keyword evidence="2 4" id="KW-0863">Zinc-finger</keyword>
<dbReference type="InterPro" id="IPR024158">
    <property type="entry name" value="Mt_import_TIM15"/>
</dbReference>
<dbReference type="AlphaFoldDB" id="U6MDU2"/>
<gene>
    <name evidence="7" type="ORF">ENH_00010090</name>
</gene>
<dbReference type="VEuPathDB" id="ToxoDB:ENH_00010090"/>
<dbReference type="Pfam" id="PF05180">
    <property type="entry name" value="zf-DNL"/>
    <property type="match status" value="1"/>
</dbReference>
<organism evidence="7 8">
    <name type="scientific">Eimeria necatrix</name>
    <dbReference type="NCBI Taxonomy" id="51315"/>
    <lineage>
        <taxon>Eukaryota</taxon>
        <taxon>Sar</taxon>
        <taxon>Alveolata</taxon>
        <taxon>Apicomplexa</taxon>
        <taxon>Conoidasida</taxon>
        <taxon>Coccidia</taxon>
        <taxon>Eucoccidiorida</taxon>
        <taxon>Eimeriorina</taxon>
        <taxon>Eimeriidae</taxon>
        <taxon>Eimeria</taxon>
    </lineage>
</organism>
<dbReference type="InterPro" id="IPR007853">
    <property type="entry name" value="Znf_DNL-typ"/>
</dbReference>
<dbReference type="GeneID" id="25471194"/>
<dbReference type="EMBL" id="HG722370">
    <property type="protein sequence ID" value="CDJ62176.1"/>
    <property type="molecule type" value="Genomic_DNA"/>
</dbReference>
<keyword evidence="1" id="KW-0479">Metal-binding</keyword>
<dbReference type="PANTHER" id="PTHR20922:SF13">
    <property type="entry name" value="DNL-TYPE ZINC FINGER PROTEIN"/>
    <property type="match status" value="1"/>
</dbReference>
<dbReference type="GO" id="GO:0005739">
    <property type="term" value="C:mitochondrion"/>
    <property type="evidence" value="ECO:0007669"/>
    <property type="project" value="TreeGrafter"/>
</dbReference>
<reference evidence="7" key="1">
    <citation type="submission" date="2013-10" db="EMBL/GenBank/DDBJ databases">
        <title>Genomic analysis of the causative agents of coccidiosis in chickens.</title>
        <authorList>
            <person name="Reid A.J."/>
            <person name="Blake D."/>
            <person name="Billington K."/>
            <person name="Browne H."/>
            <person name="Dunn M."/>
            <person name="Hung S."/>
            <person name="Kawahara F."/>
            <person name="Miranda-Saavedra D."/>
            <person name="Mourier T."/>
            <person name="Nagra H."/>
            <person name="Otto T.D."/>
            <person name="Rawlings N."/>
            <person name="Sanchez A."/>
            <person name="Sanders M."/>
            <person name="Subramaniam C."/>
            <person name="Tay Y."/>
            <person name="Dear P."/>
            <person name="Doerig C."/>
            <person name="Gruber A."/>
            <person name="Parkinson J."/>
            <person name="Shirley M."/>
            <person name="Wan K.L."/>
            <person name="Berriman M."/>
            <person name="Tomley F."/>
            <person name="Pain A."/>
        </authorList>
    </citation>
    <scope>NUCLEOTIDE SEQUENCE [LARGE SCALE GENOMIC DNA]</scope>
    <source>
        <strain evidence="7">Houghton</strain>
    </source>
</reference>
<protein>
    <submittedName>
        <fullName evidence="7">Zf-DNL-domain-containing protein, related</fullName>
    </submittedName>
</protein>
<evidence type="ECO:0000256" key="5">
    <source>
        <dbReference type="SAM" id="MobiDB-lite"/>
    </source>
</evidence>
<feature type="region of interest" description="Disordered" evidence="5">
    <location>
        <begin position="119"/>
        <end position="176"/>
    </location>
</feature>
<evidence type="ECO:0000256" key="4">
    <source>
        <dbReference type="PROSITE-ProRule" id="PRU00834"/>
    </source>
</evidence>
<dbReference type="RefSeq" id="XP_013439538.1">
    <property type="nucleotide sequence ID" value="XM_013584084.1"/>
</dbReference>
<keyword evidence="8" id="KW-1185">Reference proteome</keyword>
<reference evidence="7" key="2">
    <citation type="submission" date="2013-10" db="EMBL/GenBank/DDBJ databases">
        <authorList>
            <person name="Aslett M."/>
        </authorList>
    </citation>
    <scope>NUCLEOTIDE SEQUENCE [LARGE SCALE GENOMIC DNA]</scope>
    <source>
        <strain evidence="7">Houghton</strain>
    </source>
</reference>
<evidence type="ECO:0000256" key="3">
    <source>
        <dbReference type="ARBA" id="ARBA00022833"/>
    </source>
</evidence>
<evidence type="ECO:0000313" key="8">
    <source>
        <dbReference type="Proteomes" id="UP000030754"/>
    </source>
</evidence>
<proteinExistence type="predicted"/>
<keyword evidence="3" id="KW-0862">Zinc</keyword>